<evidence type="ECO:0000313" key="3">
    <source>
        <dbReference type="Proteomes" id="UP000297762"/>
    </source>
</evidence>
<dbReference type="EMBL" id="RQGF01000008">
    <property type="protein sequence ID" value="TGL64240.1"/>
    <property type="molecule type" value="Genomic_DNA"/>
</dbReference>
<dbReference type="AlphaFoldDB" id="A0A4V3JSE1"/>
<reference evidence="2" key="1">
    <citation type="journal article" date="2019" name="PLoS Negl. Trop. Dis.">
        <title>Revisiting the worldwide diversity of Leptospira species in the environment.</title>
        <authorList>
            <person name="Vincent A.T."/>
            <person name="Schiettekatte O."/>
            <person name="Bourhy P."/>
            <person name="Veyrier F.J."/>
            <person name="Picardeau M."/>
        </authorList>
    </citation>
    <scope>NUCLEOTIDE SEQUENCE [LARGE SCALE GENOMIC DNA]</scope>
    <source>
        <strain evidence="2">201702455</strain>
    </source>
</reference>
<dbReference type="PANTHER" id="PTHR38743:SF2">
    <property type="entry name" value="DUF2185 DOMAIN-CONTAINING PROTEIN"/>
    <property type="match status" value="1"/>
</dbReference>
<sequence length="115" mass="13263">MKKKFKLKAEEIKTIISGLGACLATDQITVEGLPVHFMYRETPDNDMDSGWRFFSGMESEEYISDPKNTSVFDVNTIANYDESILPFLHSEINTAFEKDPKTKKFHQVDDFEFPE</sequence>
<comment type="caution">
    <text evidence="2">The sequence shown here is derived from an EMBL/GenBank/DDBJ whole genome shotgun (WGS) entry which is preliminary data.</text>
</comment>
<dbReference type="InterPro" id="IPR018689">
    <property type="entry name" value="Imm33_dom"/>
</dbReference>
<evidence type="ECO:0000259" key="1">
    <source>
        <dbReference type="Pfam" id="PF09951"/>
    </source>
</evidence>
<dbReference type="RefSeq" id="WP_135647948.1">
    <property type="nucleotide sequence ID" value="NZ_RQGF01000008.1"/>
</dbReference>
<feature type="domain" description="Immunity protein Imm33" evidence="1">
    <location>
        <begin position="22"/>
        <end position="108"/>
    </location>
</feature>
<gene>
    <name evidence="2" type="ORF">EHQ64_02600</name>
</gene>
<dbReference type="PANTHER" id="PTHR38743">
    <property type="entry name" value="SIMILAR TO GLYOXYLASE I FAMILY PROTEIN"/>
    <property type="match status" value="1"/>
</dbReference>
<dbReference type="Pfam" id="PF09951">
    <property type="entry name" value="Imm33"/>
    <property type="match status" value="1"/>
</dbReference>
<dbReference type="OrthoDB" id="4827574at2"/>
<dbReference type="Proteomes" id="UP000297762">
    <property type="component" value="Unassembled WGS sequence"/>
</dbReference>
<keyword evidence="3" id="KW-1185">Reference proteome</keyword>
<accession>A0A4V3JSE1</accession>
<organism evidence="2 3">
    <name type="scientific">Leptospira sarikeiensis</name>
    <dbReference type="NCBI Taxonomy" id="2484943"/>
    <lineage>
        <taxon>Bacteria</taxon>
        <taxon>Pseudomonadati</taxon>
        <taxon>Spirochaetota</taxon>
        <taxon>Spirochaetia</taxon>
        <taxon>Leptospirales</taxon>
        <taxon>Leptospiraceae</taxon>
        <taxon>Leptospira</taxon>
    </lineage>
</organism>
<evidence type="ECO:0000313" key="2">
    <source>
        <dbReference type="EMBL" id="TGL64240.1"/>
    </source>
</evidence>
<proteinExistence type="predicted"/>
<name>A0A4V3JSE1_9LEPT</name>
<protein>
    <submittedName>
        <fullName evidence="2">DUF2185 domain-containing protein</fullName>
    </submittedName>
</protein>